<protein>
    <submittedName>
        <fullName evidence="1">Uncharacterized protein</fullName>
    </submittedName>
</protein>
<dbReference type="AlphaFoldDB" id="B6TAN8"/>
<name>B6TAN8_MAIZE</name>
<evidence type="ECO:0000313" key="1">
    <source>
        <dbReference type="EMBL" id="ACG34171.1"/>
    </source>
</evidence>
<reference evidence="1" key="1">
    <citation type="journal article" date="2009" name="Plant Mol. Biol.">
        <title>Insights into corn genes derived from large-scale cDNA sequencing.</title>
        <authorList>
            <person name="Alexandrov N.N."/>
            <person name="Brover V.V."/>
            <person name="Freidin S."/>
            <person name="Troukhan M.E."/>
            <person name="Tatarinova T.V."/>
            <person name="Zhang H."/>
            <person name="Swaller T.J."/>
            <person name="Lu Y.P."/>
            <person name="Bouck J."/>
            <person name="Flavell R.B."/>
            <person name="Feldmann K.A."/>
        </authorList>
    </citation>
    <scope>NUCLEOTIDE SEQUENCE</scope>
</reference>
<organism evidence="1">
    <name type="scientific">Zea mays</name>
    <name type="common">Maize</name>
    <dbReference type="NCBI Taxonomy" id="4577"/>
    <lineage>
        <taxon>Eukaryota</taxon>
        <taxon>Viridiplantae</taxon>
        <taxon>Streptophyta</taxon>
        <taxon>Embryophyta</taxon>
        <taxon>Tracheophyta</taxon>
        <taxon>Spermatophyta</taxon>
        <taxon>Magnoliopsida</taxon>
        <taxon>Liliopsida</taxon>
        <taxon>Poales</taxon>
        <taxon>Poaceae</taxon>
        <taxon>PACMAD clade</taxon>
        <taxon>Panicoideae</taxon>
        <taxon>Andropogonodae</taxon>
        <taxon>Andropogoneae</taxon>
        <taxon>Tripsacinae</taxon>
        <taxon>Zea</taxon>
    </lineage>
</organism>
<dbReference type="EMBL" id="EU962053">
    <property type="protein sequence ID" value="ACG34171.1"/>
    <property type="molecule type" value="mRNA"/>
</dbReference>
<dbReference type="ExpressionAtlas" id="B6TAN8">
    <property type="expression patterns" value="baseline and differential"/>
</dbReference>
<sequence length="139" mass="14666">MGHEAAAPGSSVLGRAVEEVRSALNEHADVVADLFGRVSSEVRTGFAPAVDSFVGFFHAVEAVGVVRRRVATGRRARRGGRVLRRAGLPLVMHCCLTAPPTSASSDPSRYPFLCDLSPPLCSGPCFIESVGALPFPHVI</sequence>
<accession>B6TAN8</accession>
<proteinExistence type="evidence at transcript level"/>